<dbReference type="EMBL" id="JACAZI010000022">
    <property type="protein sequence ID" value="KAF7337045.1"/>
    <property type="molecule type" value="Genomic_DNA"/>
</dbReference>
<keyword evidence="2" id="KW-1185">Reference proteome</keyword>
<protein>
    <submittedName>
        <fullName evidence="1">Uncharacterized protein</fullName>
    </submittedName>
</protein>
<organism evidence="1 2">
    <name type="scientific">Mycena venus</name>
    <dbReference type="NCBI Taxonomy" id="2733690"/>
    <lineage>
        <taxon>Eukaryota</taxon>
        <taxon>Fungi</taxon>
        <taxon>Dikarya</taxon>
        <taxon>Basidiomycota</taxon>
        <taxon>Agaricomycotina</taxon>
        <taxon>Agaricomycetes</taxon>
        <taxon>Agaricomycetidae</taxon>
        <taxon>Agaricales</taxon>
        <taxon>Marasmiineae</taxon>
        <taxon>Mycenaceae</taxon>
        <taxon>Mycena</taxon>
    </lineage>
</organism>
<accession>A0A8H7CGZ7</accession>
<reference evidence="1" key="1">
    <citation type="submission" date="2020-05" db="EMBL/GenBank/DDBJ databases">
        <title>Mycena genomes resolve the evolution of fungal bioluminescence.</title>
        <authorList>
            <person name="Tsai I.J."/>
        </authorList>
    </citation>
    <scope>NUCLEOTIDE SEQUENCE</scope>
    <source>
        <strain evidence="1">CCC161011</strain>
    </source>
</reference>
<dbReference type="AlphaFoldDB" id="A0A8H7CGZ7"/>
<proteinExistence type="predicted"/>
<gene>
    <name evidence="1" type="ORF">MVEN_02141600</name>
</gene>
<evidence type="ECO:0000313" key="2">
    <source>
        <dbReference type="Proteomes" id="UP000620124"/>
    </source>
</evidence>
<comment type="caution">
    <text evidence="1">The sequence shown here is derived from an EMBL/GenBank/DDBJ whole genome shotgun (WGS) entry which is preliminary data.</text>
</comment>
<evidence type="ECO:0000313" key="1">
    <source>
        <dbReference type="EMBL" id="KAF7337045.1"/>
    </source>
</evidence>
<dbReference type="Proteomes" id="UP000620124">
    <property type="component" value="Unassembled WGS sequence"/>
</dbReference>
<name>A0A8H7CGZ7_9AGAR</name>
<sequence>MRFKLHPNSRFKSFSTLSPAQVPMLESLAFDGFQQGHDWNTIPLLASPNLCRISFARLKLLESNFLLLPLPWNRLCHLFISPDSSPWLTAAEGLELLGQCPVLEACGLPFRPSSAVVALSPPCRMERLQQLSVVDMHVNVMDPSNPHGTADLFQNLELPRLHTLEYLAQHIQQFAFIPSLVSSDILQCLSLSALYVSSELMTGSLRLVPKLRELRVRHDPFSSTSAAPVYFPPTEFWTSLTPTAQNLDVLCPELRIVNFTHFNSTSDSTLLDFIQARTGTDFAGVARLAKVHVQFKREMQVDIVPALQQAICEGLELSLHYLHKPNSIYSPSQENFPYTKGEMLSDSWGTSSEFSV</sequence>
<dbReference type="OrthoDB" id="3059449at2759"/>